<dbReference type="InterPro" id="IPR050267">
    <property type="entry name" value="Anti-sigma-factor_SerPK"/>
</dbReference>
<dbReference type="EMBL" id="BAABAQ010000003">
    <property type="protein sequence ID" value="GAA4188702.1"/>
    <property type="molecule type" value="Genomic_DNA"/>
</dbReference>
<dbReference type="InterPro" id="IPR003594">
    <property type="entry name" value="HATPase_dom"/>
</dbReference>
<keyword evidence="4" id="KW-0808">Transferase</keyword>
<dbReference type="NCBIfam" id="NF041045">
    <property type="entry name" value="RsbA_anti_sig"/>
    <property type="match status" value="1"/>
</dbReference>
<feature type="domain" description="MEDS" evidence="3">
    <location>
        <begin position="16"/>
        <end position="152"/>
    </location>
</feature>
<evidence type="ECO:0000259" key="3">
    <source>
        <dbReference type="Pfam" id="PF14417"/>
    </source>
</evidence>
<proteinExistence type="predicted"/>
<keyword evidence="1" id="KW-0723">Serine/threonine-protein kinase</keyword>
<dbReference type="Gene3D" id="3.30.565.10">
    <property type="entry name" value="Histidine kinase-like ATPase, C-terminal domain"/>
    <property type="match status" value="1"/>
</dbReference>
<comment type="caution">
    <text evidence="4">The sequence shown here is derived from an EMBL/GenBank/DDBJ whole genome shotgun (WGS) entry which is preliminary data.</text>
</comment>
<feature type="domain" description="Histidine kinase/HSP90-like ATPase" evidence="2">
    <location>
        <begin position="194"/>
        <end position="307"/>
    </location>
</feature>
<keyword evidence="4" id="KW-0418">Kinase</keyword>
<dbReference type="Pfam" id="PF14417">
    <property type="entry name" value="MEDS"/>
    <property type="match status" value="1"/>
</dbReference>
<evidence type="ECO:0000313" key="5">
    <source>
        <dbReference type="Proteomes" id="UP001501251"/>
    </source>
</evidence>
<keyword evidence="5" id="KW-1185">Reference proteome</keyword>
<dbReference type="CDD" id="cd16936">
    <property type="entry name" value="HATPase_RsbW-like"/>
    <property type="match status" value="1"/>
</dbReference>
<dbReference type="InterPro" id="IPR025847">
    <property type="entry name" value="MEDS_domain"/>
</dbReference>
<sequence length="312" mass="33909">MQPERASLDSGGPFAHTAVAYGSDSGFLALVQPLIAGALREGRRILVVTGERGLDLIGDAFGADARLIDRHLAERWYTHPTRTLAAFHDYVRQRERPLVVGEPVWSGWTERQAREWIRYESVLNAAFAGVPAGLCCLYDETLALDHVLRTHPAELTGAGVRRSDHYVPPERFALPGDDLPLPDPPPSAVVTDFTLEELGRLRALVTDHARRAGMRRDLVASLVLSASEMAANSVEHGAGHGRATIWAADGEIVCEIADSGGGDLDVPLPGYLPPEPGSPRGYGLWISRQLCDLVQLRGVDGELRVRLHMTLG</sequence>
<dbReference type="InterPro" id="IPR047718">
    <property type="entry name" value="RsbA-like_anti_sig"/>
</dbReference>
<evidence type="ECO:0000259" key="2">
    <source>
        <dbReference type="Pfam" id="PF13581"/>
    </source>
</evidence>
<dbReference type="Pfam" id="PF13581">
    <property type="entry name" value="HATPase_c_2"/>
    <property type="match status" value="1"/>
</dbReference>
<dbReference type="Proteomes" id="UP001501251">
    <property type="component" value="Unassembled WGS sequence"/>
</dbReference>
<dbReference type="RefSeq" id="WP_344917896.1">
    <property type="nucleotide sequence ID" value="NZ_BAABAQ010000003.1"/>
</dbReference>
<name>A0ABP8ARE5_9ACTN</name>
<organism evidence="4 5">
    <name type="scientific">Streptosporangium oxazolinicum</name>
    <dbReference type="NCBI Taxonomy" id="909287"/>
    <lineage>
        <taxon>Bacteria</taxon>
        <taxon>Bacillati</taxon>
        <taxon>Actinomycetota</taxon>
        <taxon>Actinomycetes</taxon>
        <taxon>Streptosporangiales</taxon>
        <taxon>Streptosporangiaceae</taxon>
        <taxon>Streptosporangium</taxon>
    </lineage>
</organism>
<evidence type="ECO:0000256" key="1">
    <source>
        <dbReference type="ARBA" id="ARBA00022527"/>
    </source>
</evidence>
<dbReference type="InterPro" id="IPR036890">
    <property type="entry name" value="HATPase_C_sf"/>
</dbReference>
<protein>
    <submittedName>
        <fullName evidence="4">Sensor histidine kinase</fullName>
    </submittedName>
</protein>
<gene>
    <name evidence="4" type="ORF">GCM10022252_24400</name>
</gene>
<evidence type="ECO:0000313" key="4">
    <source>
        <dbReference type="EMBL" id="GAA4188702.1"/>
    </source>
</evidence>
<dbReference type="SUPFAM" id="SSF55874">
    <property type="entry name" value="ATPase domain of HSP90 chaperone/DNA topoisomerase II/histidine kinase"/>
    <property type="match status" value="1"/>
</dbReference>
<reference evidence="5" key="1">
    <citation type="journal article" date="2019" name="Int. J. Syst. Evol. Microbiol.">
        <title>The Global Catalogue of Microorganisms (GCM) 10K type strain sequencing project: providing services to taxonomists for standard genome sequencing and annotation.</title>
        <authorList>
            <consortium name="The Broad Institute Genomics Platform"/>
            <consortium name="The Broad Institute Genome Sequencing Center for Infectious Disease"/>
            <person name="Wu L."/>
            <person name="Ma J."/>
        </authorList>
    </citation>
    <scope>NUCLEOTIDE SEQUENCE [LARGE SCALE GENOMIC DNA]</scope>
    <source>
        <strain evidence="5">JCM 17388</strain>
    </source>
</reference>
<accession>A0ABP8ARE5</accession>
<dbReference type="GO" id="GO:0016301">
    <property type="term" value="F:kinase activity"/>
    <property type="evidence" value="ECO:0007669"/>
    <property type="project" value="UniProtKB-KW"/>
</dbReference>
<dbReference type="PANTHER" id="PTHR35526">
    <property type="entry name" value="ANTI-SIGMA-F FACTOR RSBW-RELATED"/>
    <property type="match status" value="1"/>
</dbReference>
<dbReference type="PANTHER" id="PTHR35526:SF3">
    <property type="entry name" value="ANTI-SIGMA-F FACTOR RSBW"/>
    <property type="match status" value="1"/>
</dbReference>